<dbReference type="EMBL" id="HBEJ01012068">
    <property type="protein sequence ID" value="CAD8372672.1"/>
    <property type="molecule type" value="Transcribed_RNA"/>
</dbReference>
<protein>
    <submittedName>
        <fullName evidence="1">Uncharacterized protein</fullName>
    </submittedName>
</protein>
<evidence type="ECO:0000313" key="1">
    <source>
        <dbReference type="EMBL" id="CAD8372672.1"/>
    </source>
</evidence>
<gene>
    <name evidence="1" type="ORF">MPOL1434_LOCUS7067</name>
</gene>
<accession>A0A7S0AUE9</accession>
<reference evidence="1" key="1">
    <citation type="submission" date="2021-01" db="EMBL/GenBank/DDBJ databases">
        <authorList>
            <person name="Corre E."/>
            <person name="Pelletier E."/>
            <person name="Niang G."/>
            <person name="Scheremetjew M."/>
            <person name="Finn R."/>
            <person name="Kale V."/>
            <person name="Holt S."/>
            <person name="Cochrane G."/>
            <person name="Meng A."/>
            <person name="Brown T."/>
            <person name="Cohen L."/>
        </authorList>
    </citation>
    <scope>NUCLEOTIDE SEQUENCE</scope>
    <source>
        <strain evidence="1">CCMP3303</strain>
    </source>
</reference>
<name>A0A7S0AUE9_9STRA</name>
<organism evidence="1">
    <name type="scientific">Minutocellus polymorphus</name>
    <dbReference type="NCBI Taxonomy" id="265543"/>
    <lineage>
        <taxon>Eukaryota</taxon>
        <taxon>Sar</taxon>
        <taxon>Stramenopiles</taxon>
        <taxon>Ochrophyta</taxon>
        <taxon>Bacillariophyta</taxon>
        <taxon>Mediophyceae</taxon>
        <taxon>Cymatosirophycidae</taxon>
        <taxon>Cymatosirales</taxon>
        <taxon>Cymatosiraceae</taxon>
        <taxon>Minutocellus</taxon>
    </lineage>
</organism>
<sequence length="119" mass="13436">MLASTTSRHFVAAATHRAIIARGLASAPAEKLRCAFEEYRRKNFQRETPSRFKKELLKSVLPTGESVIPIDGINKLLVNIGHKDDCLSRQEQDELLDEAVGHHDTRNIPIEKIMSALFR</sequence>
<dbReference type="AlphaFoldDB" id="A0A7S0AUE9"/>
<proteinExistence type="predicted"/>